<accession>A0A3M7P6X3</accession>
<proteinExistence type="predicted"/>
<keyword evidence="2" id="KW-1185">Reference proteome</keyword>
<reference evidence="1 2" key="1">
    <citation type="journal article" date="2018" name="Sci. Rep.">
        <title>Genomic signatures of local adaptation to the degree of environmental predictability in rotifers.</title>
        <authorList>
            <person name="Franch-Gras L."/>
            <person name="Hahn C."/>
            <person name="Garcia-Roger E.M."/>
            <person name="Carmona M.J."/>
            <person name="Serra M."/>
            <person name="Gomez A."/>
        </authorList>
    </citation>
    <scope>NUCLEOTIDE SEQUENCE [LARGE SCALE GENOMIC DNA]</scope>
    <source>
        <strain evidence="1">HYR1</strain>
    </source>
</reference>
<evidence type="ECO:0000313" key="1">
    <source>
        <dbReference type="EMBL" id="RMZ94550.1"/>
    </source>
</evidence>
<dbReference type="EMBL" id="REGN01012970">
    <property type="protein sequence ID" value="RMZ94550.1"/>
    <property type="molecule type" value="Genomic_DNA"/>
</dbReference>
<gene>
    <name evidence="1" type="ORF">BpHYR1_053158</name>
</gene>
<organism evidence="1 2">
    <name type="scientific">Brachionus plicatilis</name>
    <name type="common">Marine rotifer</name>
    <name type="synonym">Brachionus muelleri</name>
    <dbReference type="NCBI Taxonomy" id="10195"/>
    <lineage>
        <taxon>Eukaryota</taxon>
        <taxon>Metazoa</taxon>
        <taxon>Spiralia</taxon>
        <taxon>Gnathifera</taxon>
        <taxon>Rotifera</taxon>
        <taxon>Eurotatoria</taxon>
        <taxon>Monogononta</taxon>
        <taxon>Pseudotrocha</taxon>
        <taxon>Ploima</taxon>
        <taxon>Brachionidae</taxon>
        <taxon>Brachionus</taxon>
    </lineage>
</organism>
<protein>
    <submittedName>
        <fullName evidence="1">Uncharacterized protein</fullName>
    </submittedName>
</protein>
<sequence>MLYPLLKRLWKKMYTKKDYCFNLNLRLYGIVNFKYKSNKNSSFFDELKLNIFKKNFTILQYIEKKSFQKKIVERFYVVLKEKKLTCLFISNY</sequence>
<dbReference type="Proteomes" id="UP000276133">
    <property type="component" value="Unassembled WGS sequence"/>
</dbReference>
<dbReference type="AlphaFoldDB" id="A0A3M7P6X3"/>
<comment type="caution">
    <text evidence="1">The sequence shown here is derived from an EMBL/GenBank/DDBJ whole genome shotgun (WGS) entry which is preliminary data.</text>
</comment>
<evidence type="ECO:0000313" key="2">
    <source>
        <dbReference type="Proteomes" id="UP000276133"/>
    </source>
</evidence>
<name>A0A3M7P6X3_BRAPC</name>